<dbReference type="OrthoDB" id="75724at2759"/>
<dbReference type="AlphaFoldDB" id="A0A165GW88"/>
<proteinExistence type="predicted"/>
<feature type="domain" description="CRAL-TRIO" evidence="2">
    <location>
        <begin position="113"/>
        <end position="266"/>
    </location>
</feature>
<accession>A0A165GW88</accession>
<feature type="region of interest" description="Disordered" evidence="1">
    <location>
        <begin position="293"/>
        <end position="313"/>
    </location>
</feature>
<evidence type="ECO:0000256" key="1">
    <source>
        <dbReference type="SAM" id="MobiDB-lite"/>
    </source>
</evidence>
<dbReference type="SUPFAM" id="SSF52087">
    <property type="entry name" value="CRAL/TRIO domain"/>
    <property type="match status" value="1"/>
</dbReference>
<protein>
    <submittedName>
        <fullName evidence="3">CRAL/TRIO domain-containing protein</fullName>
    </submittedName>
</protein>
<evidence type="ECO:0000313" key="3">
    <source>
        <dbReference type="EMBL" id="KZT10911.1"/>
    </source>
</evidence>
<dbReference type="Gene3D" id="3.40.525.10">
    <property type="entry name" value="CRAL-TRIO lipid binding domain"/>
    <property type="match status" value="1"/>
</dbReference>
<dbReference type="Proteomes" id="UP000076871">
    <property type="component" value="Unassembled WGS sequence"/>
</dbReference>
<dbReference type="STRING" id="1314785.A0A165GW88"/>
<name>A0A165GW88_9APHY</name>
<sequence>MALYDALRPHNEMLDELYRDNVHLVFSLQKTLLRDVLPDLAEELSLEAEEAQKLDEWLRDVASLFRILKRHRFVISFALEDARKILVWRALSFSPVIDSIPPFLRCFPSTCHDPFGRPVLFTKLAAMADISHTSKHALLQGMELLRIHMAQLNTDDQRMDTDTLPIFQYVLLLDIGNISVQNLYQKQVDLLKWFVQEVIPYFPGMLASVIVLNYSWTHSGFWNLLRRALPSSAMSRVFFPTESELLEYFSPYHLPSDFGGQLPPLTALDDPLQGHVRRSDDGEKAGRISAFSNEAPNIPHTNSTSQAAAGQFQSPTSPSNPFFGYPVRYGTPVPTLLHGRRRKRDLFRVLARLFWARWKTRVVVILGISVAFIIRRISRRTSWKAIYRVLQTAVEHVMTI</sequence>
<dbReference type="PROSITE" id="PS50191">
    <property type="entry name" value="CRAL_TRIO"/>
    <property type="match status" value="1"/>
</dbReference>
<dbReference type="InParanoid" id="A0A165GW88"/>
<dbReference type="Pfam" id="PF00650">
    <property type="entry name" value="CRAL_TRIO"/>
    <property type="match status" value="1"/>
</dbReference>
<keyword evidence="4" id="KW-1185">Reference proteome</keyword>
<gene>
    <name evidence="3" type="ORF">LAESUDRAFT_355043</name>
</gene>
<dbReference type="CDD" id="cd00170">
    <property type="entry name" value="SEC14"/>
    <property type="match status" value="1"/>
</dbReference>
<organism evidence="3 4">
    <name type="scientific">Laetiporus sulphureus 93-53</name>
    <dbReference type="NCBI Taxonomy" id="1314785"/>
    <lineage>
        <taxon>Eukaryota</taxon>
        <taxon>Fungi</taxon>
        <taxon>Dikarya</taxon>
        <taxon>Basidiomycota</taxon>
        <taxon>Agaricomycotina</taxon>
        <taxon>Agaricomycetes</taxon>
        <taxon>Polyporales</taxon>
        <taxon>Laetiporus</taxon>
    </lineage>
</organism>
<dbReference type="GeneID" id="63819177"/>
<dbReference type="PANTHER" id="PTHR46590:SF4">
    <property type="entry name" value="CRAL-TRIO DOMAIN-CONTAINING PROTEIN"/>
    <property type="match status" value="1"/>
</dbReference>
<dbReference type="InterPro" id="IPR036865">
    <property type="entry name" value="CRAL-TRIO_dom_sf"/>
</dbReference>
<dbReference type="InterPro" id="IPR001251">
    <property type="entry name" value="CRAL-TRIO_dom"/>
</dbReference>
<evidence type="ECO:0000313" key="4">
    <source>
        <dbReference type="Proteomes" id="UP000076871"/>
    </source>
</evidence>
<dbReference type="InterPro" id="IPR052432">
    <property type="entry name" value="PITP/CRAL-TRIO"/>
</dbReference>
<dbReference type="PANTHER" id="PTHR46590">
    <property type="entry name" value="PHOSPHATIDYLINOSITOL TRANSFER PROTEIN CSR1-RELATED"/>
    <property type="match status" value="1"/>
</dbReference>
<dbReference type="RefSeq" id="XP_040768651.1">
    <property type="nucleotide sequence ID" value="XM_040902146.1"/>
</dbReference>
<reference evidence="3 4" key="1">
    <citation type="journal article" date="2016" name="Mol. Biol. Evol.">
        <title>Comparative Genomics of Early-Diverging Mushroom-Forming Fungi Provides Insights into the Origins of Lignocellulose Decay Capabilities.</title>
        <authorList>
            <person name="Nagy L.G."/>
            <person name="Riley R."/>
            <person name="Tritt A."/>
            <person name="Adam C."/>
            <person name="Daum C."/>
            <person name="Floudas D."/>
            <person name="Sun H."/>
            <person name="Yadav J.S."/>
            <person name="Pangilinan J."/>
            <person name="Larsson K.H."/>
            <person name="Matsuura K."/>
            <person name="Barry K."/>
            <person name="Labutti K."/>
            <person name="Kuo R."/>
            <person name="Ohm R.A."/>
            <person name="Bhattacharya S.S."/>
            <person name="Shirouzu T."/>
            <person name="Yoshinaga Y."/>
            <person name="Martin F.M."/>
            <person name="Grigoriev I.V."/>
            <person name="Hibbett D.S."/>
        </authorList>
    </citation>
    <scope>NUCLEOTIDE SEQUENCE [LARGE SCALE GENOMIC DNA]</scope>
    <source>
        <strain evidence="3 4">93-53</strain>
    </source>
</reference>
<dbReference type="EMBL" id="KV427608">
    <property type="protein sequence ID" value="KZT10911.1"/>
    <property type="molecule type" value="Genomic_DNA"/>
</dbReference>
<evidence type="ECO:0000259" key="2">
    <source>
        <dbReference type="PROSITE" id="PS50191"/>
    </source>
</evidence>